<dbReference type="EMBL" id="CAICTM010000049">
    <property type="protein sequence ID" value="CAB9498966.1"/>
    <property type="molecule type" value="Genomic_DNA"/>
</dbReference>
<keyword evidence="4" id="KW-1185">Reference proteome</keyword>
<dbReference type="OrthoDB" id="45752at2759"/>
<name>A0A9N8DBT0_9STRA</name>
<comment type="caution">
    <text evidence="3">The sequence shown here is derived from an EMBL/GenBank/DDBJ whole genome shotgun (WGS) entry which is preliminary data.</text>
</comment>
<feature type="coiled-coil region" evidence="1">
    <location>
        <begin position="820"/>
        <end position="882"/>
    </location>
</feature>
<feature type="region of interest" description="Disordered" evidence="2">
    <location>
        <begin position="1011"/>
        <end position="1128"/>
    </location>
</feature>
<accession>A0A9N8DBT0</accession>
<dbReference type="Proteomes" id="UP001153069">
    <property type="component" value="Unassembled WGS sequence"/>
</dbReference>
<keyword evidence="1" id="KW-0175">Coiled coil</keyword>
<reference evidence="3" key="1">
    <citation type="submission" date="2020-06" db="EMBL/GenBank/DDBJ databases">
        <authorList>
            <consortium name="Plant Systems Biology data submission"/>
        </authorList>
    </citation>
    <scope>NUCLEOTIDE SEQUENCE</scope>
    <source>
        <strain evidence="3">D6</strain>
    </source>
</reference>
<evidence type="ECO:0000256" key="1">
    <source>
        <dbReference type="SAM" id="Coils"/>
    </source>
</evidence>
<dbReference type="AlphaFoldDB" id="A0A9N8DBT0"/>
<protein>
    <submittedName>
        <fullName evidence="3">Uncharacterized protein</fullName>
    </submittedName>
</protein>
<feature type="coiled-coil region" evidence="1">
    <location>
        <begin position="738"/>
        <end position="786"/>
    </location>
</feature>
<organism evidence="3 4">
    <name type="scientific">Seminavis robusta</name>
    <dbReference type="NCBI Taxonomy" id="568900"/>
    <lineage>
        <taxon>Eukaryota</taxon>
        <taxon>Sar</taxon>
        <taxon>Stramenopiles</taxon>
        <taxon>Ochrophyta</taxon>
        <taxon>Bacillariophyta</taxon>
        <taxon>Bacillariophyceae</taxon>
        <taxon>Bacillariophycidae</taxon>
        <taxon>Naviculales</taxon>
        <taxon>Naviculaceae</taxon>
        <taxon>Seminavis</taxon>
    </lineage>
</organism>
<feature type="compositionally biased region" description="Basic and acidic residues" evidence="2">
    <location>
        <begin position="1090"/>
        <end position="1120"/>
    </location>
</feature>
<evidence type="ECO:0000313" key="4">
    <source>
        <dbReference type="Proteomes" id="UP001153069"/>
    </source>
</evidence>
<sequence length="1128" mass="129137">MTTTTAFPYTNPYSNPYSQRRGSLSSQQSSAQQKFQQKLEALARSSCVPSTQTVEQLCDLQSRCENDGSLWSLSTAEGLATFVIRTFGCLVNIDTSGQNPQGYPATLSFLARCLDQWSQSDESIIYTASTKVMEIRMDNNLQQSFRMSLLQTLHNLVVYEDWKGNDRAIRNVAMVCLSIIWQNLDRIQRLISWKCYNNTFPSHSIEAVWWIPASNEEKLATVAVKGLLSDDKDLDFSSSHIYPRGELLKTAYISVLICLLKHDKTSWLHHLALQDQDTLSHLSQTLLGAMHQLNNQSLTSRYTLHASFASVALLVLMDHKVTLDISNQLNQLFYSTKLLDSVFQAYFGVLGASSPSGPRWTYEHKDDATGRWMEDFIVVWSQCKDSSTRQLAFDALERHWKPHVEQGWTSFLTEDYCNPDEVARKHKHCASLLSRLVLLYSVHHSSLRNSLFSSMAQHAKSDETSVSYLVQPCQRLVKTLQHLSFHPDNSIALCAASFTKALLSERGSLLLHQDVVERAIDRKTVDAFLMGVVKLVKRQGSQTHLFRPLLLILLDVVDLMLSLAERIGEAIHLVDSELTEVFISLMTPKEIRIDQAGAFLDTSNDTTIMEDSETDTPPANNLSRLDERSICIEKEEEEPASTCNDHFIRMAAATILSRFGFFEIDNQLQKGGEIGLRLVQNRIRKAVPDFFATLGPTKSMGGESASFENLSMDSMESRRRYLRLLTAMATAENEEFLASNLLASDQCKEREIERLQEKINSVESKLQESTQRETQLCKEKEEIKRKMDNQAVRFWKEAQRMKKSEQLAAESKIGQFDTERKIAERRVTAMSRELQDTQDRAREADRAAKASCEAEAKTREELHTTIEQMNTLRKESAELKRQAAERDAAVRGMKERLTNLEKDQGTLQELLSNRDETIGNLNKARDKLETNLDNVFSDLVKLCEMYEVLEGQAEDRRIARDELSKQLDEERIQKKETEQRMAKEKEQLQNDTKALEQKLTRYKEKIEKYRAERQTSAHAHTKSSLHDSSSHRSSLRSNSNSRHGSSRSSRTTTRGKENNGYAYESQQIRPRQREKERGSESQRYATGTSRRQESQRDAPPQKDKTTESQRRIRTRDEEKYSTQARYYR</sequence>
<feature type="region of interest" description="Disordered" evidence="2">
    <location>
        <begin position="1"/>
        <end position="26"/>
    </location>
</feature>
<evidence type="ECO:0000313" key="3">
    <source>
        <dbReference type="EMBL" id="CAB9498966.1"/>
    </source>
</evidence>
<feature type="region of interest" description="Disordered" evidence="2">
    <location>
        <begin position="970"/>
        <end position="996"/>
    </location>
</feature>
<evidence type="ECO:0000256" key="2">
    <source>
        <dbReference type="SAM" id="MobiDB-lite"/>
    </source>
</evidence>
<feature type="compositionally biased region" description="Basic and acidic residues" evidence="2">
    <location>
        <begin position="1071"/>
        <end position="1080"/>
    </location>
</feature>
<proteinExistence type="predicted"/>
<feature type="compositionally biased region" description="Low complexity" evidence="2">
    <location>
        <begin position="1031"/>
        <end position="1052"/>
    </location>
</feature>
<gene>
    <name evidence="3" type="ORF">SEMRO_49_G028850.1</name>
</gene>
<feature type="compositionally biased region" description="Polar residues" evidence="2">
    <location>
        <begin position="1"/>
        <end position="17"/>
    </location>
</feature>